<name>Q9RQB7_9MICO</name>
<dbReference type="GO" id="GO:0030246">
    <property type="term" value="F:carbohydrate binding"/>
    <property type="evidence" value="ECO:0007669"/>
    <property type="project" value="InterPro"/>
</dbReference>
<evidence type="ECO:0000256" key="6">
    <source>
        <dbReference type="ARBA" id="ARBA00023326"/>
    </source>
</evidence>
<dbReference type="SMART" id="SM00633">
    <property type="entry name" value="Glyco_10"/>
    <property type="match status" value="1"/>
</dbReference>
<evidence type="ECO:0000256" key="3">
    <source>
        <dbReference type="ARBA" id="ARBA00022801"/>
    </source>
</evidence>
<dbReference type="InterPro" id="IPR003610">
    <property type="entry name" value="CBM5/12"/>
</dbReference>
<dbReference type="SUPFAM" id="SSF51055">
    <property type="entry name" value="Carbohydrate binding domain"/>
    <property type="match status" value="2"/>
</dbReference>
<dbReference type="GO" id="GO:0031176">
    <property type="term" value="F:endo-1,4-beta-xylanase activity"/>
    <property type="evidence" value="ECO:0007669"/>
    <property type="project" value="UniProtKB-EC"/>
</dbReference>
<dbReference type="GO" id="GO:0045493">
    <property type="term" value="P:xylan catabolic process"/>
    <property type="evidence" value="ECO:0007669"/>
    <property type="project" value="UniProtKB-KW"/>
</dbReference>
<protein>
    <recommendedName>
        <fullName evidence="7">Beta-xylanase</fullName>
        <ecNumber evidence="7">3.2.1.8</ecNumber>
    </recommendedName>
</protein>
<organism evidence="10">
    <name type="scientific">Xylanimonas pachnodae</name>
    <dbReference type="NCBI Taxonomy" id="101489"/>
    <lineage>
        <taxon>Bacteria</taxon>
        <taxon>Bacillati</taxon>
        <taxon>Actinomycetota</taxon>
        <taxon>Actinomycetes</taxon>
        <taxon>Micrococcales</taxon>
        <taxon>Promicromonosporaceae</taxon>
        <taxon>Xylanimonas</taxon>
    </lineage>
</organism>
<dbReference type="Pfam" id="PF06452">
    <property type="entry name" value="CBM9_1"/>
    <property type="match status" value="1"/>
</dbReference>
<dbReference type="GO" id="GO:0005576">
    <property type="term" value="C:extracellular region"/>
    <property type="evidence" value="ECO:0007669"/>
    <property type="project" value="InterPro"/>
</dbReference>
<evidence type="ECO:0000259" key="9">
    <source>
        <dbReference type="PROSITE" id="PS51760"/>
    </source>
</evidence>
<keyword evidence="4 7" id="KW-0119">Carbohydrate metabolism</keyword>
<dbReference type="InterPro" id="IPR008979">
    <property type="entry name" value="Galactose-bd-like_sf"/>
</dbReference>
<evidence type="ECO:0000256" key="5">
    <source>
        <dbReference type="ARBA" id="ARBA00023295"/>
    </source>
</evidence>
<dbReference type="Pfam" id="PF00331">
    <property type="entry name" value="Glyco_hydro_10"/>
    <property type="match status" value="1"/>
</dbReference>
<evidence type="ECO:0000256" key="4">
    <source>
        <dbReference type="ARBA" id="ARBA00023277"/>
    </source>
</evidence>
<comment type="catalytic activity">
    <reaction evidence="7">
        <text>Endohydrolysis of (1-&gt;4)-beta-D-xylosidic linkages in xylans.</text>
        <dbReference type="EC" id="3.2.1.8"/>
    </reaction>
</comment>
<dbReference type="InterPro" id="IPR044846">
    <property type="entry name" value="GH10"/>
</dbReference>
<dbReference type="SUPFAM" id="SSF49785">
    <property type="entry name" value="Galactose-binding domain-like"/>
    <property type="match status" value="2"/>
</dbReference>
<dbReference type="EC" id="3.2.1.8" evidence="7"/>
<dbReference type="Pfam" id="PF02839">
    <property type="entry name" value="CBM_5_12"/>
    <property type="match status" value="1"/>
</dbReference>
<dbReference type="PRINTS" id="PR00134">
    <property type="entry name" value="GLHYDRLASE10"/>
</dbReference>
<dbReference type="InterPro" id="IPR001000">
    <property type="entry name" value="GH10_dom"/>
</dbReference>
<dbReference type="PANTHER" id="PTHR31490:SF90">
    <property type="entry name" value="ENDO-1,4-BETA-XYLANASE A"/>
    <property type="match status" value="1"/>
</dbReference>
<dbReference type="Pfam" id="PF02018">
    <property type="entry name" value="CBM_4_9"/>
    <property type="match status" value="2"/>
</dbReference>
<dbReference type="CAZy" id="GH10">
    <property type="family name" value="Glycoside Hydrolase Family 10"/>
</dbReference>
<evidence type="ECO:0000256" key="7">
    <source>
        <dbReference type="RuleBase" id="RU361174"/>
    </source>
</evidence>
<dbReference type="InterPro" id="IPR003305">
    <property type="entry name" value="CenC_carb-bd"/>
</dbReference>
<dbReference type="SUPFAM" id="SSF49344">
    <property type="entry name" value="CBD9-like"/>
    <property type="match status" value="1"/>
</dbReference>
<evidence type="ECO:0000313" key="10">
    <source>
        <dbReference type="EMBL" id="AAD54768.1"/>
    </source>
</evidence>
<dbReference type="Gene3D" id="2.60.120.260">
    <property type="entry name" value="Galactose-binding domain-like"/>
    <property type="match status" value="2"/>
</dbReference>
<dbReference type="CAZy" id="CBM22">
    <property type="family name" value="Carbohydrate-Binding Module Family 22"/>
</dbReference>
<dbReference type="EMBL" id="AF120157">
    <property type="protein sequence ID" value="AAD54768.1"/>
    <property type="molecule type" value="Genomic_DNA"/>
</dbReference>
<dbReference type="SMART" id="SM00495">
    <property type="entry name" value="ChtBD3"/>
    <property type="match status" value="2"/>
</dbReference>
<feature type="region of interest" description="Disordered" evidence="8">
    <location>
        <begin position="1"/>
        <end position="26"/>
    </location>
</feature>
<dbReference type="CAZy" id="CBM5">
    <property type="family name" value="Carbohydrate-Binding Module Family 5"/>
</dbReference>
<evidence type="ECO:0000256" key="8">
    <source>
        <dbReference type="SAM" id="MobiDB-lite"/>
    </source>
</evidence>
<feature type="domain" description="GH10" evidence="9">
    <location>
        <begin position="383"/>
        <end position="722"/>
    </location>
</feature>
<gene>
    <name evidence="10" type="primary">xyn10B</name>
</gene>
<keyword evidence="6 7" id="KW-0624">Polysaccharide degradation</keyword>
<dbReference type="InterPro" id="IPR017853">
    <property type="entry name" value="GH"/>
</dbReference>
<proteinExistence type="inferred from homology"/>
<dbReference type="CDD" id="cd12215">
    <property type="entry name" value="ChiC_BD"/>
    <property type="match status" value="2"/>
</dbReference>
<dbReference type="PANTHER" id="PTHR31490">
    <property type="entry name" value="GLYCOSYL HYDROLASE"/>
    <property type="match status" value="1"/>
</dbReference>
<evidence type="ECO:0000256" key="2">
    <source>
        <dbReference type="ARBA" id="ARBA00022737"/>
    </source>
</evidence>
<accession>Q9RQB7</accession>
<dbReference type="AlphaFoldDB" id="Q9RQB7"/>
<dbReference type="Gene3D" id="2.10.10.20">
    <property type="entry name" value="Carbohydrate-binding module superfamily 5/12"/>
    <property type="match status" value="2"/>
</dbReference>
<keyword evidence="10" id="KW-0858">Xylan degradation</keyword>
<evidence type="ECO:0000256" key="1">
    <source>
        <dbReference type="ARBA" id="ARBA00007495"/>
    </source>
</evidence>
<dbReference type="PROSITE" id="PS51760">
    <property type="entry name" value="GH10_2"/>
    <property type="match status" value="1"/>
</dbReference>
<dbReference type="InterPro" id="IPR036573">
    <property type="entry name" value="CBM_sf_5/12"/>
</dbReference>
<dbReference type="Gene3D" id="3.20.20.80">
    <property type="entry name" value="Glycosidases"/>
    <property type="match status" value="1"/>
</dbReference>
<dbReference type="Gene3D" id="2.60.40.1190">
    <property type="match status" value="1"/>
</dbReference>
<keyword evidence="5 7" id="KW-0326">Glycosidase</keyword>
<dbReference type="CDD" id="cd00005">
    <property type="entry name" value="CBM9_like_1"/>
    <property type="match status" value="1"/>
</dbReference>
<dbReference type="CAZy" id="CBM9">
    <property type="family name" value="Carbohydrate-Binding Module Family 9"/>
</dbReference>
<keyword evidence="2" id="KW-0677">Repeat</keyword>
<sequence>MHSRQSLSPGRVPGGPAPEHVGRTSRGWRRVIASGATAALIAGGALVGGALTSSAAAEPTVVSAVDFEDGTTGTWTQSGSPTLAVVESPDGADDGQVLSITRAADYEGIQSPTGIFTPGQTYDFTMRARLAADVAGTADVRFVGKPGYSWIGNTTISAAGWTTVSGSWTAPADATTDTLQAYIGSADLTAAYTLLVDDIVVTTTETSTGEGPAAGTVIADTDFDDQTLQGWVPRQPDDTAPTLAVVAGGADGTGYAAQVSDRDSDGDGLQYDVAAAGVSGATLQYEAWVRFADGEPAGEMTLSARTVNAGATAYSNLSSISGATNDGWTKVGGTFTMPAGTFTMPAYDTAAELYFETKYNSGNVSTFQVDQVRVWVPEPAVVDTSLTPLKDTVDIPGMGVAIDSRETTGSPSDLLLHHFNQITAENSMKVEAWYDADRNFRINPDAVSLLDFAAANDVRVYGHVLLWHSQTPDWFFHARGTALTSSEEDKQFLRDRLKTHIDNVAKAISDHSGLFGSDTNPMVAFDVVNEVVSDGNEPGDGLRRSAWYSVLGEEFIPLAFEYADEAFNQTYAAEGSDRPVKLFINDYNTEQSAKQDRYYALVERLLAAGVPVDGVGHQFHASLATPTSSLDAALTRFAALPVVQAVTELDNTVGTPVTEANLIKQGHWYQDAFNVFRSHADDLFSVTVWGLTDARSWRSEQAPVLFDGDLQAKQAYFGAAGLDVEPLLTAANVFGGSMDLSAGAAAVADDVAWRNLPAQQLTGGAGSFVPRWSAGTLTLLVTVASDTSDAVGVTLGDAEVSIAKDGAVTGDAQGVVIDDDGAGWRAAIQLPLAADVTAGSSAQLDVRVLADGTAVGGWNSPGATGTLTFLEDLSTVDVVEAAQAPEIDGQVDDAWADAEVVSTGKTVEGGADGATAQVRTLWSGDDTLYVLAEVTDPVVDVSSADPWNQDSVELFLDLGNTKPAAYGPNVSQMRISADNVTSFGTGDAAAQAARLTSATARTDTGYVVELAVTLRGQSGGQDDVALGGADTFQGLDVQVNDGRDGARYAVHTWADPTGTGYQTGARWGVAHLVAPAAPQYDAWVATQVYVAGDRVEVDGRVFEAQWWTQGQHPLVSGPWGSWMEVGAVVTVVDGEPVLAWTSSWVYPGGDVVAYDGSLWKAKWWTRNQAPGDVYGPWQKVGTV</sequence>
<comment type="similarity">
    <text evidence="1 7">Belongs to the glycosyl hydrolase 10 (cellulase F) family.</text>
</comment>
<dbReference type="InterPro" id="IPR010502">
    <property type="entry name" value="Carb-bd_dom_fam9"/>
</dbReference>
<keyword evidence="3 7" id="KW-0378">Hydrolase</keyword>
<reference evidence="10" key="1">
    <citation type="journal article" date="1999" name="Appl. Environ. Microbiol.">
        <title>Molecular and biochemical characterization of two xylanase-encoding genes from Cellulomonas pachnodae.</title>
        <authorList>
            <person name="Cazemier A.E."/>
            <person name="Verdoes J.C."/>
            <person name="van Ooyen A.J."/>
            <person name="Op den Camp H.J."/>
        </authorList>
    </citation>
    <scope>NUCLEOTIDE SEQUENCE</scope>
</reference>
<dbReference type="SUPFAM" id="SSF51445">
    <property type="entry name" value="(Trans)glycosidases"/>
    <property type="match status" value="1"/>
</dbReference>